<dbReference type="InterPro" id="IPR036736">
    <property type="entry name" value="ACP-like_sf"/>
</dbReference>
<comment type="cofactor">
    <cofactor evidence="1">
        <name>pantetheine 4'-phosphate</name>
        <dbReference type="ChEBI" id="CHEBI:47942"/>
    </cofactor>
</comment>
<evidence type="ECO:0000313" key="5">
    <source>
        <dbReference type="EMBL" id="MBT0725859.1"/>
    </source>
</evidence>
<name>A0ABS5T0I6_9GAMM</name>
<keyword evidence="3" id="KW-0597">Phosphoprotein</keyword>
<dbReference type="SUPFAM" id="SSF53474">
    <property type="entry name" value="alpha/beta-Hydrolases"/>
    <property type="match status" value="1"/>
</dbReference>
<dbReference type="Proteomes" id="UP000786875">
    <property type="component" value="Unassembled WGS sequence"/>
</dbReference>
<dbReference type="Pfam" id="PF00550">
    <property type="entry name" value="PP-binding"/>
    <property type="match status" value="1"/>
</dbReference>
<dbReference type="Gene3D" id="3.40.50.12780">
    <property type="entry name" value="N-terminal domain of ligase-like"/>
    <property type="match status" value="1"/>
</dbReference>
<dbReference type="InterPro" id="IPR009081">
    <property type="entry name" value="PP-bd_ACP"/>
</dbReference>
<evidence type="ECO:0000256" key="1">
    <source>
        <dbReference type="ARBA" id="ARBA00001957"/>
    </source>
</evidence>
<dbReference type="InterPro" id="IPR001031">
    <property type="entry name" value="Thioesterase"/>
</dbReference>
<dbReference type="PANTHER" id="PTHR45527">
    <property type="entry name" value="NONRIBOSOMAL PEPTIDE SYNTHETASE"/>
    <property type="match status" value="1"/>
</dbReference>
<dbReference type="InterPro" id="IPR010071">
    <property type="entry name" value="AA_adenyl_dom"/>
</dbReference>
<dbReference type="Pfam" id="PF00501">
    <property type="entry name" value="AMP-binding"/>
    <property type="match status" value="1"/>
</dbReference>
<dbReference type="InterPro" id="IPR006162">
    <property type="entry name" value="Ppantetheine_attach_site"/>
</dbReference>
<dbReference type="InterPro" id="IPR029058">
    <property type="entry name" value="AB_hydrolase_fold"/>
</dbReference>
<dbReference type="Gene3D" id="3.30.559.10">
    <property type="entry name" value="Chloramphenicol acetyltransferase-like domain"/>
    <property type="match status" value="1"/>
</dbReference>
<evidence type="ECO:0000313" key="6">
    <source>
        <dbReference type="Proteomes" id="UP000786875"/>
    </source>
</evidence>
<dbReference type="Pfam" id="PF00668">
    <property type="entry name" value="Condensation"/>
    <property type="match status" value="1"/>
</dbReference>
<evidence type="ECO:0000259" key="4">
    <source>
        <dbReference type="PROSITE" id="PS50075"/>
    </source>
</evidence>
<dbReference type="PROSITE" id="PS50075">
    <property type="entry name" value="CARRIER"/>
    <property type="match status" value="1"/>
</dbReference>
<reference evidence="5 6" key="1">
    <citation type="submission" date="2020-04" db="EMBL/GenBank/DDBJ databases">
        <title>Genome sequencing of Rosenbergiella species.</title>
        <authorList>
            <person name="Alvarez-Perez S."/>
            <person name="Lievens B."/>
        </authorList>
    </citation>
    <scope>NUCLEOTIDE SEQUENCE [LARGE SCALE GENOMIC DNA]</scope>
    <source>
        <strain evidence="5 6">CdVSA20.1</strain>
    </source>
</reference>
<proteinExistence type="predicted"/>
<dbReference type="EMBL" id="JABBFO010000001">
    <property type="protein sequence ID" value="MBT0725859.1"/>
    <property type="molecule type" value="Genomic_DNA"/>
</dbReference>
<dbReference type="Pfam" id="PF00975">
    <property type="entry name" value="Thioesterase"/>
    <property type="match status" value="1"/>
</dbReference>
<dbReference type="PANTHER" id="PTHR45527:SF1">
    <property type="entry name" value="FATTY ACID SYNTHASE"/>
    <property type="match status" value="1"/>
</dbReference>
<dbReference type="PROSITE" id="PS00455">
    <property type="entry name" value="AMP_BINDING"/>
    <property type="match status" value="1"/>
</dbReference>
<dbReference type="InterPro" id="IPR045851">
    <property type="entry name" value="AMP-bd_C_sf"/>
</dbReference>
<dbReference type="SUPFAM" id="SSF52777">
    <property type="entry name" value="CoA-dependent acyltransferases"/>
    <property type="match status" value="2"/>
</dbReference>
<dbReference type="InterPro" id="IPR023213">
    <property type="entry name" value="CAT-like_dom_sf"/>
</dbReference>
<sequence length="1326" mass="148499">MNNMINIEEVIEKQLVKSNSTKNVSPSLPVSRLPLVAAQPGIWIAEQLSPYHNAFAVAHAITLPGTLNITVMKQAIQQGLAEADTLHFRFEECEGEIYQIPDQPTPIYIECIDLRNEKKALDTAKSLIQRDLDSPLRITDQGAPIRQVLLQINEEQWIWYQRYHHLQVDGFSFVAITKRISEIYANLRQQQPLTATPFTSFNEVVEEYIAYQQSATYQKDKRYWQEKVSQLPDPLSLAQTPLNGAIASPEVIRQHITFPAHTLAPLYQHLADQGLTPVEGAITLVSTWLAHLTGQQPFSAGFIFMRRMGSTALSAIGPVINVLPMSIGYQPTYSFAEFANILSKEIKKNRRHQRYDAEQISRDLGLTGDNSPLFGPVLNVKLFDYDLVFEGQSVTTEHLASGPVRDIEIALLINAEGAITIECLANKNRYDARELSQHLQRIPLIIEQLIQKPTLPLRDLNLLTEQEQQQLTAVNATEVTLSDETLWSLIAQQCEQTPDRTALADSQYALTYAEMRQQVDALANQLVSRGVQAGDIVAVALPRSIFLSLALQAIVRIGAIWLPLDTGYPDDRLAMMLEDSTPRLIITEQALCTRFEKISGTPHYYYQSLFEETASLCIAAPTPRQGAYLIFTSGSTGRPKGVLVSHRAIVNRLKWMQNHYPLQSQDVVLQKTPSSFDVSVWEFFWPLFTGAQLFMAPPECHRDPEWLQQVMIEQRVTVTHFVPSMLAAFLESLTNSAIDVLPQTLRLVFCSGEALPTALARQWERTLAIPCHNLYGPTEAAVDVSWFPAFGRELAEVTGHSVPIGWPVWNTQLHILDSQRKPVPYGIAGELWLGGVQLAEGYLGRATLTAERFMPAPWDATQRLYRSGDIARRLPNGEIEYLGRNDDQLKIRGQRIELSEIDAVLLSLPGIKQATSVAVSLNQNLSGLADDRQLVSYIITETPQETDQLRQQLADRLPPHMVPIVIIPVSTFPLSSNGKLDRKALPMPQLDPNATLRAPKGEIEVSLAKLFADLLQLPNVSATQDFFTLGGHSLLAMRLAAQVRKQLDYPLTVGHVMVNATVEKLAQLIQQNPEQQNSGLQTLLPLRQTNGPRLYCFHPASGFAWQFSILQRYLDPTWSIIGIQSPDEQGALGKGQHIDDVCERHLKTLLADQPKGPYYFIGYSLGGTLAQGIASRLEARGEEVAFLGLLDTWPPETQNWDEKQGKNVLDAQVIEEVNREREQFVQSQRQQAGEELAHLFDQIEANYAHSVRLLTTARSRQTKGQATLFSALKTVQPSLSAQQAWAPFIHTLDIVPIDCAHVEIISPKMFETIGPEINRRLKNLIR</sequence>
<keyword evidence="2" id="KW-0596">Phosphopantetheine</keyword>
<dbReference type="PROSITE" id="PS00012">
    <property type="entry name" value="PHOSPHOPANTETHEINE"/>
    <property type="match status" value="1"/>
</dbReference>
<dbReference type="SUPFAM" id="SSF47336">
    <property type="entry name" value="ACP-like"/>
    <property type="match status" value="1"/>
</dbReference>
<dbReference type="InterPro" id="IPR042099">
    <property type="entry name" value="ANL_N_sf"/>
</dbReference>
<dbReference type="Gene3D" id="3.40.50.1820">
    <property type="entry name" value="alpha/beta hydrolase"/>
    <property type="match status" value="1"/>
</dbReference>
<protein>
    <submittedName>
        <fullName evidence="5">Amino acid adenylation domain-containing protein</fullName>
    </submittedName>
</protein>
<keyword evidence="6" id="KW-1185">Reference proteome</keyword>
<comment type="caution">
    <text evidence="5">The sequence shown here is derived from an EMBL/GenBank/DDBJ whole genome shotgun (WGS) entry which is preliminary data.</text>
</comment>
<dbReference type="InterPro" id="IPR000873">
    <property type="entry name" value="AMP-dep_synth/lig_dom"/>
</dbReference>
<dbReference type="InterPro" id="IPR001242">
    <property type="entry name" value="Condensation_dom"/>
</dbReference>
<accession>A0ABS5T0I6</accession>
<dbReference type="CDD" id="cd17646">
    <property type="entry name" value="A_NRPS_AB3403-like"/>
    <property type="match status" value="1"/>
</dbReference>
<gene>
    <name evidence="5" type="ORF">HGT73_00345</name>
</gene>
<evidence type="ECO:0000256" key="3">
    <source>
        <dbReference type="ARBA" id="ARBA00022553"/>
    </source>
</evidence>
<dbReference type="Gene3D" id="3.30.300.30">
    <property type="match status" value="1"/>
</dbReference>
<dbReference type="NCBIfam" id="TIGR01733">
    <property type="entry name" value="AA-adenyl-dom"/>
    <property type="match status" value="1"/>
</dbReference>
<evidence type="ECO:0000256" key="2">
    <source>
        <dbReference type="ARBA" id="ARBA00022450"/>
    </source>
</evidence>
<dbReference type="Gene3D" id="3.30.559.30">
    <property type="entry name" value="Nonribosomal peptide synthetase, condensation domain"/>
    <property type="match status" value="1"/>
</dbReference>
<dbReference type="InterPro" id="IPR020845">
    <property type="entry name" value="AMP-binding_CS"/>
</dbReference>
<organism evidence="5 6">
    <name type="scientific">Rosenbergiella australiborealis</name>
    <dbReference type="NCBI Taxonomy" id="1544696"/>
    <lineage>
        <taxon>Bacteria</taxon>
        <taxon>Pseudomonadati</taxon>
        <taxon>Pseudomonadota</taxon>
        <taxon>Gammaproteobacteria</taxon>
        <taxon>Enterobacterales</taxon>
        <taxon>Erwiniaceae</taxon>
        <taxon>Rosenbergiella</taxon>
    </lineage>
</organism>
<feature type="domain" description="Carrier" evidence="4">
    <location>
        <begin position="998"/>
        <end position="1073"/>
    </location>
</feature>
<dbReference type="SUPFAM" id="SSF56801">
    <property type="entry name" value="Acetyl-CoA synthetase-like"/>
    <property type="match status" value="1"/>
</dbReference>